<dbReference type="SUPFAM" id="SSF101148">
    <property type="entry name" value="Plant invertase/pectin methylesterase inhibitor"/>
    <property type="match status" value="1"/>
</dbReference>
<evidence type="ECO:0000256" key="1">
    <source>
        <dbReference type="ARBA" id="ARBA00022729"/>
    </source>
</evidence>
<comment type="caution">
    <text evidence="6">The sequence shown here is derived from an EMBL/GenBank/DDBJ whole genome shotgun (WGS) entry which is preliminary data.</text>
</comment>
<feature type="domain" description="Pectinesterase inhibitor" evidence="5">
    <location>
        <begin position="22"/>
        <end position="172"/>
    </location>
</feature>
<dbReference type="SMART" id="SM00856">
    <property type="entry name" value="PMEI"/>
    <property type="match status" value="1"/>
</dbReference>
<dbReference type="PANTHER" id="PTHR35357:SF17">
    <property type="entry name" value="PECTINESTERASE INHIBITOR 12"/>
    <property type="match status" value="1"/>
</dbReference>
<proteinExistence type="inferred from homology"/>
<dbReference type="EMBL" id="JBBPBN010000079">
    <property type="protein sequence ID" value="KAK8983788.1"/>
    <property type="molecule type" value="Genomic_DNA"/>
</dbReference>
<name>A0ABR2P5P9_9ROSI</name>
<gene>
    <name evidence="6" type="ORF">V6N11_009573</name>
</gene>
<feature type="signal peptide" evidence="4">
    <location>
        <begin position="1"/>
        <end position="18"/>
    </location>
</feature>
<dbReference type="InterPro" id="IPR034088">
    <property type="entry name" value="Pla_a_1-like"/>
</dbReference>
<protein>
    <recommendedName>
        <fullName evidence="5">Pectinesterase inhibitor domain-containing protein</fullName>
    </recommendedName>
</protein>
<comment type="similarity">
    <text evidence="3">Belongs to the PMEI family.</text>
</comment>
<evidence type="ECO:0000313" key="7">
    <source>
        <dbReference type="Proteomes" id="UP001396334"/>
    </source>
</evidence>
<dbReference type="InterPro" id="IPR035513">
    <property type="entry name" value="Invertase/methylesterase_inhib"/>
</dbReference>
<dbReference type="InterPro" id="IPR006501">
    <property type="entry name" value="Pectinesterase_inhib_dom"/>
</dbReference>
<evidence type="ECO:0000259" key="5">
    <source>
        <dbReference type="SMART" id="SM00856"/>
    </source>
</evidence>
<sequence length="196" mass="21763">MFLFFFLFLLTPYDEISATRTSSFDLINKTCKTCSDRSVVFNFTFCLSSLQEIPVSHMTNLQGLAIVAMELALQDATRTLSVVKGLLRNETSGRPLACLRECDMLYSDGVVTLVDSVGALLEGRYGDAGVWVTAVMEGTETCEEGFRDVDEVSPLTERNYSVFQSCDVALCIMNLLNSDALLESDSSSHNWYLLEL</sequence>
<dbReference type="NCBIfam" id="TIGR01614">
    <property type="entry name" value="PME_inhib"/>
    <property type="match status" value="1"/>
</dbReference>
<keyword evidence="2" id="KW-1015">Disulfide bond</keyword>
<keyword evidence="7" id="KW-1185">Reference proteome</keyword>
<dbReference type="PANTHER" id="PTHR35357">
    <property type="entry name" value="OS02G0537100 PROTEIN"/>
    <property type="match status" value="1"/>
</dbReference>
<evidence type="ECO:0000256" key="3">
    <source>
        <dbReference type="ARBA" id="ARBA00038471"/>
    </source>
</evidence>
<organism evidence="6 7">
    <name type="scientific">Hibiscus sabdariffa</name>
    <name type="common">roselle</name>
    <dbReference type="NCBI Taxonomy" id="183260"/>
    <lineage>
        <taxon>Eukaryota</taxon>
        <taxon>Viridiplantae</taxon>
        <taxon>Streptophyta</taxon>
        <taxon>Embryophyta</taxon>
        <taxon>Tracheophyta</taxon>
        <taxon>Spermatophyta</taxon>
        <taxon>Magnoliopsida</taxon>
        <taxon>eudicotyledons</taxon>
        <taxon>Gunneridae</taxon>
        <taxon>Pentapetalae</taxon>
        <taxon>rosids</taxon>
        <taxon>malvids</taxon>
        <taxon>Malvales</taxon>
        <taxon>Malvaceae</taxon>
        <taxon>Malvoideae</taxon>
        <taxon>Hibiscus</taxon>
    </lineage>
</organism>
<feature type="chain" id="PRO_5046773480" description="Pectinesterase inhibitor domain-containing protein" evidence="4">
    <location>
        <begin position="19"/>
        <end position="196"/>
    </location>
</feature>
<dbReference type="Pfam" id="PF04043">
    <property type="entry name" value="PMEI"/>
    <property type="match status" value="1"/>
</dbReference>
<reference evidence="6 7" key="1">
    <citation type="journal article" date="2024" name="G3 (Bethesda)">
        <title>Genome assembly of Hibiscus sabdariffa L. provides insights into metabolisms of medicinal natural products.</title>
        <authorList>
            <person name="Kim T."/>
        </authorList>
    </citation>
    <scope>NUCLEOTIDE SEQUENCE [LARGE SCALE GENOMIC DNA]</scope>
    <source>
        <strain evidence="6">TK-2024</strain>
        <tissue evidence="6">Old leaves</tissue>
    </source>
</reference>
<dbReference type="Proteomes" id="UP001396334">
    <property type="component" value="Unassembled WGS sequence"/>
</dbReference>
<dbReference type="CDD" id="cd15795">
    <property type="entry name" value="PMEI-Pla_a_1_like"/>
    <property type="match status" value="1"/>
</dbReference>
<accession>A0ABR2P5P9</accession>
<keyword evidence="1 4" id="KW-0732">Signal</keyword>
<evidence type="ECO:0000256" key="4">
    <source>
        <dbReference type="SAM" id="SignalP"/>
    </source>
</evidence>
<evidence type="ECO:0000256" key="2">
    <source>
        <dbReference type="ARBA" id="ARBA00023157"/>
    </source>
</evidence>
<dbReference type="Gene3D" id="1.20.140.40">
    <property type="entry name" value="Invertase/pectin methylesterase inhibitor family protein"/>
    <property type="match status" value="1"/>
</dbReference>
<evidence type="ECO:0000313" key="6">
    <source>
        <dbReference type="EMBL" id="KAK8983788.1"/>
    </source>
</evidence>